<dbReference type="AlphaFoldDB" id="A0A2S8FXD9"/>
<evidence type="ECO:0000313" key="3">
    <source>
        <dbReference type="Proteomes" id="UP000240009"/>
    </source>
</evidence>
<organism evidence="2 3">
    <name type="scientific">Blastopirellula marina</name>
    <dbReference type="NCBI Taxonomy" id="124"/>
    <lineage>
        <taxon>Bacteria</taxon>
        <taxon>Pseudomonadati</taxon>
        <taxon>Planctomycetota</taxon>
        <taxon>Planctomycetia</taxon>
        <taxon>Pirellulales</taxon>
        <taxon>Pirellulaceae</taxon>
        <taxon>Blastopirellula</taxon>
    </lineage>
</organism>
<dbReference type="Proteomes" id="UP000240009">
    <property type="component" value="Unassembled WGS sequence"/>
</dbReference>
<feature type="chain" id="PRO_5015485650" evidence="1">
    <location>
        <begin position="20"/>
        <end position="74"/>
    </location>
</feature>
<comment type="caution">
    <text evidence="2">The sequence shown here is derived from an EMBL/GenBank/DDBJ whole genome shotgun (WGS) entry which is preliminary data.</text>
</comment>
<gene>
    <name evidence="2" type="ORF">C5Y96_06555</name>
</gene>
<sequence>MKMNSVNPLHSGALSLSFAAETGAMLTAITLHKTTIWQLRKLVQKHWFQNTANSANNRTTVKTKKYTVKSPGYE</sequence>
<reference evidence="2 3" key="1">
    <citation type="submission" date="2018-02" db="EMBL/GenBank/DDBJ databases">
        <title>Comparative genomes isolates from brazilian mangrove.</title>
        <authorList>
            <person name="Araujo J.E."/>
            <person name="Taketani R.G."/>
            <person name="Silva M.C.P."/>
            <person name="Loureco M.V."/>
            <person name="Andreote F.D."/>
        </authorList>
    </citation>
    <scope>NUCLEOTIDE SEQUENCE [LARGE SCALE GENOMIC DNA]</scope>
    <source>
        <strain evidence="2 3">HEX-2 MGV</strain>
    </source>
</reference>
<protein>
    <submittedName>
        <fullName evidence="2">Uncharacterized protein</fullName>
    </submittedName>
</protein>
<keyword evidence="1" id="KW-0732">Signal</keyword>
<evidence type="ECO:0000313" key="2">
    <source>
        <dbReference type="EMBL" id="PQO36823.1"/>
    </source>
</evidence>
<accession>A0A2S8FXD9</accession>
<proteinExistence type="predicted"/>
<evidence type="ECO:0000256" key="1">
    <source>
        <dbReference type="SAM" id="SignalP"/>
    </source>
</evidence>
<dbReference type="EMBL" id="PUIA01000017">
    <property type="protein sequence ID" value="PQO36823.1"/>
    <property type="molecule type" value="Genomic_DNA"/>
</dbReference>
<feature type="signal peptide" evidence="1">
    <location>
        <begin position="1"/>
        <end position="19"/>
    </location>
</feature>
<name>A0A2S8FXD9_9BACT</name>